<feature type="compositionally biased region" description="Polar residues" evidence="1">
    <location>
        <begin position="38"/>
        <end position="55"/>
    </location>
</feature>
<evidence type="ECO:0008006" key="4">
    <source>
        <dbReference type="Google" id="ProtNLM"/>
    </source>
</evidence>
<dbReference type="Proteomes" id="UP000292884">
    <property type="component" value="Unassembled WGS sequence"/>
</dbReference>
<feature type="region of interest" description="Disordered" evidence="1">
    <location>
        <begin position="35"/>
        <end position="67"/>
    </location>
</feature>
<evidence type="ECO:0000256" key="1">
    <source>
        <dbReference type="SAM" id="MobiDB-lite"/>
    </source>
</evidence>
<dbReference type="OrthoDB" id="681107at2"/>
<sequence length="67" mass="7399">MKNVFKFGFLAFTLSLSLTSCDWFTNSSDSAAIDSNKIDSPQVDSPKTDSPTIDSNKIKVDSEKIKH</sequence>
<name>A0A4V2MIV4_9SPHI</name>
<gene>
    <name evidence="2" type="ORF">EZ428_08745</name>
</gene>
<reference evidence="2 3" key="1">
    <citation type="submission" date="2019-02" db="EMBL/GenBank/DDBJ databases">
        <title>Pedobacter sp. RP-1-13 sp. nov., isolated from Arctic soil.</title>
        <authorList>
            <person name="Dahal R.H."/>
        </authorList>
    </citation>
    <scope>NUCLEOTIDE SEQUENCE [LARGE SCALE GENOMIC DNA]</scope>
    <source>
        <strain evidence="2 3">RP-1-13</strain>
    </source>
</reference>
<evidence type="ECO:0000313" key="2">
    <source>
        <dbReference type="EMBL" id="TCC91826.1"/>
    </source>
</evidence>
<organism evidence="2 3">
    <name type="scientific">Pedobacter frigiditerrae</name>
    <dbReference type="NCBI Taxonomy" id="2530452"/>
    <lineage>
        <taxon>Bacteria</taxon>
        <taxon>Pseudomonadati</taxon>
        <taxon>Bacteroidota</taxon>
        <taxon>Sphingobacteriia</taxon>
        <taxon>Sphingobacteriales</taxon>
        <taxon>Sphingobacteriaceae</taxon>
        <taxon>Pedobacter</taxon>
    </lineage>
</organism>
<dbReference type="RefSeq" id="WP_131552766.1">
    <property type="nucleotide sequence ID" value="NZ_SJSK01000002.1"/>
</dbReference>
<dbReference type="PROSITE" id="PS51257">
    <property type="entry name" value="PROKAR_LIPOPROTEIN"/>
    <property type="match status" value="1"/>
</dbReference>
<keyword evidence="3" id="KW-1185">Reference proteome</keyword>
<accession>A0A4V2MIV4</accession>
<proteinExistence type="predicted"/>
<evidence type="ECO:0000313" key="3">
    <source>
        <dbReference type="Proteomes" id="UP000292884"/>
    </source>
</evidence>
<dbReference type="AlphaFoldDB" id="A0A4V2MIV4"/>
<protein>
    <recommendedName>
        <fullName evidence="4">Lipoprotein</fullName>
    </recommendedName>
</protein>
<dbReference type="EMBL" id="SJSK01000002">
    <property type="protein sequence ID" value="TCC91826.1"/>
    <property type="molecule type" value="Genomic_DNA"/>
</dbReference>
<feature type="compositionally biased region" description="Basic and acidic residues" evidence="1">
    <location>
        <begin position="56"/>
        <end position="67"/>
    </location>
</feature>
<comment type="caution">
    <text evidence="2">The sequence shown here is derived from an EMBL/GenBank/DDBJ whole genome shotgun (WGS) entry which is preliminary data.</text>
</comment>